<dbReference type="PANTHER" id="PTHR12192">
    <property type="entry name" value="CATION TRANSPORT PROTEIN CHAC-RELATED"/>
    <property type="match status" value="1"/>
</dbReference>
<name>A0ABT4ZCH1_9RHOB</name>
<keyword evidence="4" id="KW-1185">Reference proteome</keyword>
<comment type="caution">
    <text evidence="3">The sequence shown here is derived from an EMBL/GenBank/DDBJ whole genome shotgun (WGS) entry which is preliminary data.</text>
</comment>
<dbReference type="Pfam" id="PF04752">
    <property type="entry name" value="ChaC"/>
    <property type="match status" value="1"/>
</dbReference>
<keyword evidence="2" id="KW-0456">Lyase</keyword>
<gene>
    <name evidence="3" type="ORF">PAF17_05605</name>
</gene>
<dbReference type="EC" id="4.3.2.7" evidence="1"/>
<dbReference type="CDD" id="cd06661">
    <property type="entry name" value="GGCT_like"/>
    <property type="match status" value="1"/>
</dbReference>
<reference evidence="3" key="1">
    <citation type="submission" date="2022-12" db="EMBL/GenBank/DDBJ databases">
        <title>Paracoccus onchidii sp. nov., isolated from a marine invertebrate from the South China Sea.</title>
        <authorList>
            <person name="Xu S."/>
            <person name="Liu Z."/>
            <person name="Xu Y."/>
        </authorList>
    </citation>
    <scope>NUCLEOTIDE SEQUENCE</scope>
    <source>
        <strain evidence="3">Z330</strain>
    </source>
</reference>
<dbReference type="RefSeq" id="WP_271888110.1">
    <property type="nucleotide sequence ID" value="NZ_JAQBIE010000005.1"/>
</dbReference>
<dbReference type="InterPro" id="IPR006840">
    <property type="entry name" value="ChaC"/>
</dbReference>
<protein>
    <recommendedName>
        <fullName evidence="1">glutathione-specific gamma-glutamylcyclotransferase</fullName>
        <ecNumber evidence="1">4.3.2.7</ecNumber>
    </recommendedName>
</protein>
<dbReference type="EMBL" id="JAQBIE010000005">
    <property type="protein sequence ID" value="MDB6176982.1"/>
    <property type="molecule type" value="Genomic_DNA"/>
</dbReference>
<dbReference type="SUPFAM" id="SSF110857">
    <property type="entry name" value="Gamma-glutamyl cyclotransferase-like"/>
    <property type="match status" value="1"/>
</dbReference>
<dbReference type="Proteomes" id="UP001165641">
    <property type="component" value="Unassembled WGS sequence"/>
</dbReference>
<dbReference type="Gene3D" id="3.10.490.10">
    <property type="entry name" value="Gamma-glutamyl cyclotransferase-like"/>
    <property type="match status" value="1"/>
</dbReference>
<proteinExistence type="predicted"/>
<evidence type="ECO:0000313" key="3">
    <source>
        <dbReference type="EMBL" id="MDB6176982.1"/>
    </source>
</evidence>
<evidence type="ECO:0000256" key="1">
    <source>
        <dbReference type="ARBA" id="ARBA00012344"/>
    </source>
</evidence>
<dbReference type="InterPro" id="IPR013024">
    <property type="entry name" value="GGCT-like"/>
</dbReference>
<sequence>MTRTNWVFGYGSLMWDPGFHPTEAVKARLSGYARSFCLRSTRYRGTEEHPGLVLGLDRQRDASCSGMALRISDTDHDTVMDYLRVREMDTGAYREATVAIQLDDGRQVDAIAYVMRRDHWQYAGGLCVNEQARIISRAHGGRGPNADYLFNTARHLTEIGLPDRAMNELAANVKEILASDRNN</sequence>
<evidence type="ECO:0000313" key="4">
    <source>
        <dbReference type="Proteomes" id="UP001165641"/>
    </source>
</evidence>
<dbReference type="PANTHER" id="PTHR12192:SF2">
    <property type="entry name" value="GLUTATHIONE-SPECIFIC GAMMA-GLUTAMYLCYCLOTRANSFERASE 2"/>
    <property type="match status" value="1"/>
</dbReference>
<dbReference type="InterPro" id="IPR036568">
    <property type="entry name" value="GGCT-like_sf"/>
</dbReference>
<accession>A0ABT4ZCH1</accession>
<organism evidence="3 4">
    <name type="scientific">Paracoccus onchidii</name>
    <dbReference type="NCBI Taxonomy" id="3017813"/>
    <lineage>
        <taxon>Bacteria</taxon>
        <taxon>Pseudomonadati</taxon>
        <taxon>Pseudomonadota</taxon>
        <taxon>Alphaproteobacteria</taxon>
        <taxon>Rhodobacterales</taxon>
        <taxon>Paracoccaceae</taxon>
        <taxon>Paracoccus</taxon>
    </lineage>
</organism>
<evidence type="ECO:0000256" key="2">
    <source>
        <dbReference type="ARBA" id="ARBA00023239"/>
    </source>
</evidence>